<evidence type="ECO:0000313" key="3">
    <source>
        <dbReference type="Proteomes" id="UP000186817"/>
    </source>
</evidence>
<comment type="caution">
    <text evidence="2">The sequence shown here is derived from an EMBL/GenBank/DDBJ whole genome shotgun (WGS) entry which is preliminary data.</text>
</comment>
<sequence length="138" mass="15523">MAGTKDRKGKHEKLCFHIGHEGREKLLQPPPLGVRRTYRAPNIGADPPPEPEPDETTESPGRCPEPTPEPKQVSSALTLPITQPISEQSLRRAQLRQPRAEPRTRRAQRAQCQWIGHIIQVSKQAFETIYRAPALVLT</sequence>
<protein>
    <submittedName>
        <fullName evidence="2">Uncharacterized protein</fullName>
    </submittedName>
</protein>
<feature type="compositionally biased region" description="Basic and acidic residues" evidence="1">
    <location>
        <begin position="12"/>
        <end position="26"/>
    </location>
</feature>
<gene>
    <name evidence="2" type="ORF">AK812_SmicGene21034</name>
</gene>
<evidence type="ECO:0000313" key="2">
    <source>
        <dbReference type="EMBL" id="OLP96672.1"/>
    </source>
</evidence>
<name>A0A1Q9DNC9_SYMMI</name>
<dbReference type="EMBL" id="LSRX01000458">
    <property type="protein sequence ID" value="OLP96672.1"/>
    <property type="molecule type" value="Genomic_DNA"/>
</dbReference>
<organism evidence="2 3">
    <name type="scientific">Symbiodinium microadriaticum</name>
    <name type="common">Dinoflagellate</name>
    <name type="synonym">Zooxanthella microadriatica</name>
    <dbReference type="NCBI Taxonomy" id="2951"/>
    <lineage>
        <taxon>Eukaryota</taxon>
        <taxon>Sar</taxon>
        <taxon>Alveolata</taxon>
        <taxon>Dinophyceae</taxon>
        <taxon>Suessiales</taxon>
        <taxon>Symbiodiniaceae</taxon>
        <taxon>Symbiodinium</taxon>
    </lineage>
</organism>
<feature type="compositionally biased region" description="Polar residues" evidence="1">
    <location>
        <begin position="72"/>
        <end position="88"/>
    </location>
</feature>
<dbReference type="AlphaFoldDB" id="A0A1Q9DNC9"/>
<proteinExistence type="predicted"/>
<accession>A0A1Q9DNC9</accession>
<dbReference type="Proteomes" id="UP000186817">
    <property type="component" value="Unassembled WGS sequence"/>
</dbReference>
<keyword evidence="3" id="KW-1185">Reference proteome</keyword>
<feature type="region of interest" description="Disordered" evidence="1">
    <location>
        <begin position="1"/>
        <end position="108"/>
    </location>
</feature>
<evidence type="ECO:0000256" key="1">
    <source>
        <dbReference type="SAM" id="MobiDB-lite"/>
    </source>
</evidence>
<reference evidence="2 3" key="1">
    <citation type="submission" date="2016-02" db="EMBL/GenBank/DDBJ databases">
        <title>Genome analysis of coral dinoflagellate symbionts highlights evolutionary adaptations to a symbiotic lifestyle.</title>
        <authorList>
            <person name="Aranda M."/>
            <person name="Li Y."/>
            <person name="Liew Y.J."/>
            <person name="Baumgarten S."/>
            <person name="Simakov O."/>
            <person name="Wilson M."/>
            <person name="Piel J."/>
            <person name="Ashoor H."/>
            <person name="Bougouffa S."/>
            <person name="Bajic V.B."/>
            <person name="Ryu T."/>
            <person name="Ravasi T."/>
            <person name="Bayer T."/>
            <person name="Micklem G."/>
            <person name="Kim H."/>
            <person name="Bhak J."/>
            <person name="Lajeunesse T.C."/>
            <person name="Voolstra C.R."/>
        </authorList>
    </citation>
    <scope>NUCLEOTIDE SEQUENCE [LARGE SCALE GENOMIC DNA]</scope>
    <source>
        <strain evidence="2 3">CCMP2467</strain>
    </source>
</reference>